<name>A0ABS9HVA9_9GAMM</name>
<evidence type="ECO:0000313" key="2">
    <source>
        <dbReference type="EMBL" id="MCF7222092.1"/>
    </source>
</evidence>
<dbReference type="EMBL" id="JAKJPO010000004">
    <property type="protein sequence ID" value="MCF7222092.1"/>
    <property type="molecule type" value="Genomic_DNA"/>
</dbReference>
<dbReference type="CDD" id="cd04186">
    <property type="entry name" value="GT_2_like_c"/>
    <property type="match status" value="1"/>
</dbReference>
<evidence type="ECO:0000259" key="1">
    <source>
        <dbReference type="Pfam" id="PF00535"/>
    </source>
</evidence>
<accession>A0ABS9HVA9</accession>
<comment type="caution">
    <text evidence="2">The sequence shown here is derived from an EMBL/GenBank/DDBJ whole genome shotgun (WGS) entry which is preliminary data.</text>
</comment>
<keyword evidence="3" id="KW-1185">Reference proteome</keyword>
<dbReference type="Proteomes" id="UP001430796">
    <property type="component" value="Unassembled WGS sequence"/>
</dbReference>
<dbReference type="PANTHER" id="PTHR43179:SF7">
    <property type="entry name" value="RHAMNOSYLTRANSFERASE WBBL"/>
    <property type="match status" value="1"/>
</dbReference>
<dbReference type="InterPro" id="IPR029044">
    <property type="entry name" value="Nucleotide-diphossugar_trans"/>
</dbReference>
<feature type="domain" description="Glycosyltransferase 2-like" evidence="1">
    <location>
        <begin position="13"/>
        <end position="117"/>
    </location>
</feature>
<dbReference type="Gene3D" id="3.90.550.10">
    <property type="entry name" value="Spore Coat Polysaccharide Biosynthesis Protein SpsA, Chain A"/>
    <property type="match status" value="1"/>
</dbReference>
<dbReference type="RefSeq" id="WP_237054507.1">
    <property type="nucleotide sequence ID" value="NZ_JAKJPO010000004.1"/>
</dbReference>
<evidence type="ECO:0000313" key="3">
    <source>
        <dbReference type="Proteomes" id="UP001430796"/>
    </source>
</evidence>
<dbReference type="InterPro" id="IPR001173">
    <property type="entry name" value="Glyco_trans_2-like"/>
</dbReference>
<dbReference type="Pfam" id="PF00535">
    <property type="entry name" value="Glycos_transf_2"/>
    <property type="match status" value="1"/>
</dbReference>
<sequence>MSATPPAGSIAAIVVSHCSAETIDDCLLRLRSSDGVGEIRVVDNASEDGTVDIVQRHAASDPRVRFIANPDNPGFAVACNQGAADSGAPWLAFVNPDCLPETDVLARMRALAETLPMPLLGADLVDEGGVRDAASRRRDPDFASMLRAARRARRTMAVPPDDTLELQPVDAVSGALMLMPRTLFDGIGGFDEGYRLHAEDLDLCRRARAAGATVAVANRVRVLHVRGVSSRSRPLFVEWHKHRGLWRYFKKFEAARRSLPVRTLVFAAIWTRLPFALARACWRSR</sequence>
<dbReference type="PANTHER" id="PTHR43179">
    <property type="entry name" value="RHAMNOSYLTRANSFERASE WBBL"/>
    <property type="match status" value="1"/>
</dbReference>
<proteinExistence type="predicted"/>
<protein>
    <submittedName>
        <fullName evidence="2">Glycosyltransferase family 2 protein</fullName>
    </submittedName>
</protein>
<dbReference type="SUPFAM" id="SSF53448">
    <property type="entry name" value="Nucleotide-diphospho-sugar transferases"/>
    <property type="match status" value="1"/>
</dbReference>
<reference evidence="2 3" key="3">
    <citation type="submission" date="2022-01" db="EMBL/GenBank/DDBJ databases">
        <authorList>
            <person name="Zhou L.Y."/>
        </authorList>
    </citation>
    <scope>NUCLEOTIDE SEQUENCE [LARGE SCALE GENOMIC DNA]</scope>
    <source>
        <strain evidence="2 3">TLK-CK17</strain>
    </source>
</reference>
<reference evidence="3" key="1">
    <citation type="submission" date="2022-01" db="EMBL/GenBank/DDBJ databases">
        <title>Lysobacter chinensis sp. nov., a bacterium isolated from cow dung compost.</title>
        <authorList>
            <person name="Zhou L.Y."/>
        </authorList>
    </citation>
    <scope>NUCLEOTIDE SEQUENCE [LARGE SCALE GENOMIC DNA]</scope>
    <source>
        <strain evidence="3">TLK-CK17</strain>
    </source>
</reference>
<gene>
    <name evidence="2" type="ORF">L3V18_09900</name>
</gene>
<reference evidence="2 3" key="2">
    <citation type="submission" date="2022-01" db="EMBL/GenBank/DDBJ databases">
        <title>Lysobacter chinensis sp. nov., a bacterium isolated from cow dung compost.</title>
        <authorList>
            <person name="Liu Y."/>
        </authorList>
    </citation>
    <scope>NUCLEOTIDE SEQUENCE [LARGE SCALE GENOMIC DNA]</scope>
    <source>
        <strain evidence="2 3">TLK-CK17</strain>
    </source>
</reference>
<organism evidence="2 3">
    <name type="scientific">Marilutibacter chinensis</name>
    <dbReference type="NCBI Taxonomy" id="2912247"/>
    <lineage>
        <taxon>Bacteria</taxon>
        <taxon>Pseudomonadati</taxon>
        <taxon>Pseudomonadota</taxon>
        <taxon>Gammaproteobacteria</taxon>
        <taxon>Lysobacterales</taxon>
        <taxon>Lysobacteraceae</taxon>
        <taxon>Marilutibacter</taxon>
    </lineage>
</organism>